<evidence type="ECO:0000313" key="2">
    <source>
        <dbReference type="Proteomes" id="UP000292939"/>
    </source>
</evidence>
<dbReference type="InterPro" id="IPR012334">
    <property type="entry name" value="Pectin_lyas_fold"/>
</dbReference>
<dbReference type="Gene3D" id="2.160.20.10">
    <property type="entry name" value="Single-stranded right-handed beta-helix, Pectin lyase-like"/>
    <property type="match status" value="1"/>
</dbReference>
<proteinExistence type="predicted"/>
<gene>
    <name evidence="1" type="ORF">DW355_14895</name>
</gene>
<protein>
    <submittedName>
        <fullName evidence="1">Uncharacterized protein</fullName>
    </submittedName>
</protein>
<dbReference type="InterPro" id="IPR011050">
    <property type="entry name" value="Pectin_lyase_fold/virulence"/>
</dbReference>
<dbReference type="Pfam" id="PF18886">
    <property type="entry name" value="DUF5649"/>
    <property type="match status" value="1"/>
</dbReference>
<dbReference type="InterPro" id="IPR043709">
    <property type="entry name" value="DUF5649"/>
</dbReference>
<dbReference type="KEGG" id="hgr:DW355_14895"/>
<dbReference type="RefSeq" id="WP_131281228.1">
    <property type="nucleotide sequence ID" value="NZ_CP031395.1"/>
</dbReference>
<dbReference type="SUPFAM" id="SSF51126">
    <property type="entry name" value="Pectin lyase-like"/>
    <property type="match status" value="1"/>
</dbReference>
<dbReference type="OrthoDB" id="218680at2"/>
<evidence type="ECO:0000313" key="1">
    <source>
        <dbReference type="EMBL" id="QBK05840.1"/>
    </source>
</evidence>
<dbReference type="EMBL" id="CP031395">
    <property type="protein sequence ID" value="QBK05840.1"/>
    <property type="molecule type" value="Genomic_DNA"/>
</dbReference>
<sequence length="577" mass="56961">MSLLGASVENSGTIIANAGRIHLGVGERITLDFDGDGLMRFAVDEALQEQIDGLDTAIHNSGELRAEGGQVVLEGRVARDVFAHVVNNEGVIKAGRIDNSGGVIRLVGFGGSESSVLNSGTLDAAGRDASSTGGQVHVLGERVALTGNALVDASGAQGGGEVLIGGDYQGKNPDIPNAERVFVGSGVRIKADAIERGNGGKVILWADGDTRYFGSISARGGAAGGNGGFAEVSGKQRLAFSGQVDLSAAQGQLGSLLLDPDNLYISDTDPAAGQLELVSGPFEANDHIDDYWVNTATLAAVTGNVTLLAGNDVIFLSDLSMAAQGAADTLTVDAGNAITMNGHGITTDGSVSMTAGAGGVTGIGTSSVGVDFTINSGGAVSQSGAIETLALNITAVGGIVLNAANQVGSFDATNTGAGDIQFTNTATTLTATISQSGGGDVVIDNTGALELGTTTVSDGGDLTLTATGAISQTGALTIAGTTTLAAGANSITLDDTGNDFGGLLTITSGAAVALKDQNALTVMSTSTTGVAVLTAGGDLAVSGDFDDDLTTVTTGTGTTDFGATTVGGILGSQALGR</sequence>
<reference evidence="1 2" key="1">
    <citation type="submission" date="2018-07" db="EMBL/GenBank/DDBJ databases">
        <title>Exploring interactions and the metabolic potential of the ultra-small soil bacteria Hylemonella gracilis.</title>
        <authorList>
            <person name="Tyc O."/>
            <person name="Kulkarni P."/>
            <person name="Gawehns F."/>
            <person name="Hundscheid M."/>
            <person name="Zweers H."/>
            <person name="Garbeva P."/>
        </authorList>
    </citation>
    <scope>NUCLEOTIDE SEQUENCE [LARGE SCALE GENOMIC DNA]</scope>
    <source>
        <strain evidence="1 2">NS1</strain>
    </source>
</reference>
<name>A0A4P6UNK1_9BURK</name>
<organism evidence="1 2">
    <name type="scientific">Hylemonella gracilis</name>
    <dbReference type="NCBI Taxonomy" id="80880"/>
    <lineage>
        <taxon>Bacteria</taxon>
        <taxon>Pseudomonadati</taxon>
        <taxon>Pseudomonadota</taxon>
        <taxon>Betaproteobacteria</taxon>
        <taxon>Burkholderiales</taxon>
        <taxon>Comamonadaceae</taxon>
        <taxon>Hylemonella</taxon>
    </lineage>
</organism>
<accession>A0A4P6UNK1</accession>
<dbReference type="AlphaFoldDB" id="A0A4P6UNK1"/>
<dbReference type="Proteomes" id="UP000292939">
    <property type="component" value="Chromosome"/>
</dbReference>